<name>A0ABU3EVC1_9ENTE</name>
<feature type="domain" description="GmrSD restriction endonucleases N-terminal" evidence="2">
    <location>
        <begin position="15"/>
        <end position="208"/>
    </location>
</feature>
<keyword evidence="1" id="KW-0175">Coiled coil</keyword>
<dbReference type="Proteomes" id="UP001252875">
    <property type="component" value="Unassembled WGS sequence"/>
</dbReference>
<evidence type="ECO:0000313" key="3">
    <source>
        <dbReference type="EMBL" id="MDT2598611.1"/>
    </source>
</evidence>
<dbReference type="RefSeq" id="WP_311821120.1">
    <property type="nucleotide sequence ID" value="NZ_JARPYF010000001.1"/>
</dbReference>
<dbReference type="InterPro" id="IPR004919">
    <property type="entry name" value="GmrSD_N"/>
</dbReference>
<accession>A0ABU3EVC1</accession>
<keyword evidence="4" id="KW-1185">Reference proteome</keyword>
<comment type="caution">
    <text evidence="3">The sequence shown here is derived from an EMBL/GenBank/DDBJ whole genome shotgun (WGS) entry which is preliminary data.</text>
</comment>
<gene>
    <name evidence="3" type="ORF">P7D85_02425</name>
</gene>
<dbReference type="PANTHER" id="PTHR35149">
    <property type="entry name" value="SLL5132 PROTEIN"/>
    <property type="match status" value="1"/>
</dbReference>
<reference evidence="3 4" key="1">
    <citation type="submission" date="2023-03" db="EMBL/GenBank/DDBJ databases">
        <authorList>
            <person name="Shen W."/>
            <person name="Cai J."/>
        </authorList>
    </citation>
    <scope>NUCLEOTIDE SEQUENCE [LARGE SCALE GENOMIC DNA]</scope>
    <source>
        <strain evidence="3 4">D6-4</strain>
    </source>
</reference>
<dbReference type="EMBL" id="JARPYI010000001">
    <property type="protein sequence ID" value="MDT2598611.1"/>
    <property type="molecule type" value="Genomic_DNA"/>
</dbReference>
<evidence type="ECO:0000256" key="1">
    <source>
        <dbReference type="SAM" id="Coils"/>
    </source>
</evidence>
<feature type="coiled-coil region" evidence="1">
    <location>
        <begin position="476"/>
        <end position="503"/>
    </location>
</feature>
<proteinExistence type="predicted"/>
<evidence type="ECO:0000313" key="4">
    <source>
        <dbReference type="Proteomes" id="UP001252875"/>
    </source>
</evidence>
<protein>
    <submittedName>
        <fullName evidence="3">DUF262 domain-containing protein</fullName>
    </submittedName>
</protein>
<evidence type="ECO:0000259" key="2">
    <source>
        <dbReference type="Pfam" id="PF03235"/>
    </source>
</evidence>
<sequence length="567" mass="66758">MDINLVVNHHNFESLFSNEKFLKNAVFNIPRYQRVYSWSIEEKNHEKKREVDDFWDDIIARSKTQESDYFGSVLLNKKEVLGLTKYEIVDGQQRLITALLLYKALGADLHKEKLPISLGSERDNIIMKKILLDEQLENEEKRTKIAQAYNFFIKKLKGRDKNQLLSYFKNIQISIAIINNEYESNLLFGRLNTRGLPLSDADLIKYEIFKHYDKCSGIAGEDDPLATWKKIQTILYDNISKNLTIDNFMFYWWRINNPTIGFSFERFKTTYRVEDYMKDFLLPILESVNRIDHYICNDTGSDNGISENVKQLFDFKILHRDSGAEIALLRVLLSDLDNKSKKSIIDILTLTEAFQYTLEIKQVSNTFENVQHYFKKEIVTDGEGAILDKLCENIRKDTFRNDIREVMINSVSKLRYPTSRTQFSNKNKSAEKILLQYTLLRLADTTQTHHVSIEHIIDKSKGGVDENSLFFQLGNTVLLEKRINNSLSEIKELNKKIPEYKKSEIRQMKEFLYRKKGQSVGWKVDKENSWNPELFSKNHIESRGKYLATMLFNELQYYIKEYQERNK</sequence>
<organism evidence="3 4">
    <name type="scientific">Enterococcus hulanensis</name>
    <dbReference type="NCBI Taxonomy" id="2559929"/>
    <lineage>
        <taxon>Bacteria</taxon>
        <taxon>Bacillati</taxon>
        <taxon>Bacillota</taxon>
        <taxon>Bacilli</taxon>
        <taxon>Lactobacillales</taxon>
        <taxon>Enterococcaceae</taxon>
        <taxon>Enterococcus</taxon>
    </lineage>
</organism>
<dbReference type="Pfam" id="PF03235">
    <property type="entry name" value="GmrSD_N"/>
    <property type="match status" value="1"/>
</dbReference>
<dbReference type="PANTHER" id="PTHR35149:SF1">
    <property type="entry name" value="DUF5655 DOMAIN-CONTAINING PROTEIN"/>
    <property type="match status" value="1"/>
</dbReference>